<feature type="region of interest" description="Disordered" evidence="1">
    <location>
        <begin position="1"/>
        <end position="21"/>
    </location>
</feature>
<evidence type="ECO:0008006" key="4">
    <source>
        <dbReference type="Google" id="ProtNLM"/>
    </source>
</evidence>
<evidence type="ECO:0000313" key="2">
    <source>
        <dbReference type="EMBL" id="USQ75590.1"/>
    </source>
</evidence>
<gene>
    <name evidence="2" type="ORF">NF557_13355</name>
</gene>
<feature type="compositionally biased region" description="Basic and acidic residues" evidence="1">
    <location>
        <begin position="59"/>
        <end position="68"/>
    </location>
</feature>
<dbReference type="PROSITE" id="PS51257">
    <property type="entry name" value="PROKAR_LIPOPROTEIN"/>
    <property type="match status" value="1"/>
</dbReference>
<feature type="compositionally biased region" description="Low complexity" evidence="1">
    <location>
        <begin position="74"/>
        <end position="100"/>
    </location>
</feature>
<proteinExistence type="predicted"/>
<feature type="region of interest" description="Disordered" evidence="1">
    <location>
        <begin position="36"/>
        <end position="112"/>
    </location>
</feature>
<dbReference type="Proteomes" id="UP001056535">
    <property type="component" value="Chromosome"/>
</dbReference>
<reference evidence="2" key="1">
    <citation type="submission" date="2022-06" db="EMBL/GenBank/DDBJ databases">
        <title>Ornithinimicrobium JY.X270.</title>
        <authorList>
            <person name="Huang Y."/>
        </authorList>
    </citation>
    <scope>NUCLEOTIDE SEQUENCE</scope>
    <source>
        <strain evidence="2">JY.X270</strain>
    </source>
</reference>
<dbReference type="RefSeq" id="WP_252620016.1">
    <property type="nucleotide sequence ID" value="NZ_CP099490.1"/>
</dbReference>
<accession>A0ABY4YH40</accession>
<evidence type="ECO:0000313" key="3">
    <source>
        <dbReference type="Proteomes" id="UP001056535"/>
    </source>
</evidence>
<sequence length="327" mass="34119">MRTQHTARGRLRGAGRITRGALPVAALVLLAACGSESEPDVGAPPASTQPTDSEPTTDTAEKTDKVATNDDDQVTATPQPTTVEPTTESSPEPTTESSAEPPEEGAGEPASQGLAVAQSYAELLIDGAMDEAYAMLSPESMAYFPDVSVFEENGVAGLAEDLGGASGEPQWAIRSAYEETHDSAQVVSVWGEGGDGEPFAHSWAVRKLDGMSWVIDQDITSSAGEPRLNWLNPGIQEGVEWWVVNPDSPISFALLKSSGPNVAVTASIDDGDEVSQQLTERPTGGAVMFDLSDSALSDGLHVVTASWVAEDEPFVHTSATPAANPAS</sequence>
<protein>
    <recommendedName>
        <fullName evidence="4">Lipoprotein</fullName>
    </recommendedName>
</protein>
<feature type="compositionally biased region" description="Polar residues" evidence="1">
    <location>
        <begin position="46"/>
        <end position="58"/>
    </location>
</feature>
<feature type="compositionally biased region" description="Basic residues" evidence="1">
    <location>
        <begin position="1"/>
        <end position="13"/>
    </location>
</feature>
<evidence type="ECO:0000256" key="1">
    <source>
        <dbReference type="SAM" id="MobiDB-lite"/>
    </source>
</evidence>
<organism evidence="2 3">
    <name type="scientific">Ornithinimicrobium cryptoxanthini</name>
    <dbReference type="NCBI Taxonomy" id="2934161"/>
    <lineage>
        <taxon>Bacteria</taxon>
        <taxon>Bacillati</taxon>
        <taxon>Actinomycetota</taxon>
        <taxon>Actinomycetes</taxon>
        <taxon>Micrococcales</taxon>
        <taxon>Ornithinimicrobiaceae</taxon>
        <taxon>Ornithinimicrobium</taxon>
    </lineage>
</organism>
<dbReference type="EMBL" id="CP099490">
    <property type="protein sequence ID" value="USQ75590.1"/>
    <property type="molecule type" value="Genomic_DNA"/>
</dbReference>
<keyword evidence="3" id="KW-1185">Reference proteome</keyword>
<name>A0ABY4YH40_9MICO</name>